<dbReference type="Proteomes" id="UP000594342">
    <property type="component" value="Unassembled WGS sequence"/>
</dbReference>
<protein>
    <submittedName>
        <fullName evidence="2">Uncharacterized protein</fullName>
    </submittedName>
</protein>
<comment type="caution">
    <text evidence="2">The sequence shown here is derived from an EMBL/GenBank/DDBJ whole genome shotgun (WGS) entry which is preliminary data.</text>
</comment>
<name>A0A5K0U9C8_9VIRU</name>
<keyword evidence="3" id="KW-1185">Reference proteome</keyword>
<sequence length="104" mass="11596">MNAEAVIKATLVVMFLLFAYFMIGGYTPCPDRFYPLNSVYGREFMSNCGGSCDSPRSYYPGTNSYPNNNNNSADSDLAQIGSPVPRFNGFNDMNLYQKGPYMNI</sequence>
<dbReference type="EMBL" id="UPSH01000001">
    <property type="protein sequence ID" value="VBB18567.1"/>
    <property type="molecule type" value="Genomic_DNA"/>
</dbReference>
<keyword evidence="1" id="KW-1133">Transmembrane helix</keyword>
<accession>A0A5K0U9C8</accession>
<organism evidence="2 3">
    <name type="scientific">Yasminevirus sp. GU-2018</name>
    <dbReference type="NCBI Taxonomy" id="2420051"/>
    <lineage>
        <taxon>Viruses</taxon>
        <taxon>Varidnaviria</taxon>
        <taxon>Bamfordvirae</taxon>
        <taxon>Nucleocytoviricota</taxon>
        <taxon>Megaviricetes</taxon>
        <taxon>Imitervirales</taxon>
        <taxon>Mimiviridae</taxon>
        <taxon>Klosneuvirinae</taxon>
        <taxon>Yasminevirus</taxon>
        <taxon>Yasminevirus saudimassiliense</taxon>
    </lineage>
</organism>
<keyword evidence="1" id="KW-0472">Membrane</keyword>
<feature type="transmembrane region" description="Helical" evidence="1">
    <location>
        <begin position="6"/>
        <end position="23"/>
    </location>
</feature>
<proteinExistence type="predicted"/>
<keyword evidence="1" id="KW-0812">Transmembrane</keyword>
<gene>
    <name evidence="2" type="ORF">YASMINEVIRUS_1030</name>
</gene>
<reference evidence="2 3" key="1">
    <citation type="submission" date="2018-10" db="EMBL/GenBank/DDBJ databases">
        <authorList>
            <consortium name="IHU Genomes"/>
        </authorList>
    </citation>
    <scope>NUCLEOTIDE SEQUENCE [LARGE SCALE GENOMIC DNA]</scope>
    <source>
        <strain evidence="2 3">A1</strain>
    </source>
</reference>
<evidence type="ECO:0000313" key="2">
    <source>
        <dbReference type="EMBL" id="VBB18567.1"/>
    </source>
</evidence>
<evidence type="ECO:0000256" key="1">
    <source>
        <dbReference type="SAM" id="Phobius"/>
    </source>
</evidence>
<evidence type="ECO:0000313" key="3">
    <source>
        <dbReference type="Proteomes" id="UP000594342"/>
    </source>
</evidence>